<protein>
    <submittedName>
        <fullName evidence="1">Uncharacterized protein</fullName>
    </submittedName>
</protein>
<name>A0A1F8B108_9BACT</name>
<sequence length="89" mass="10344">MKENGVYIACFELTFFISEGLSLEDKWDEAVRISDYLANKVDMGAEAETSIQKHQYLQEKLNLFKELLLVTKDLHKDFPTRCIASLRDQ</sequence>
<dbReference type="Proteomes" id="UP000177501">
    <property type="component" value="Unassembled WGS sequence"/>
</dbReference>
<proteinExistence type="predicted"/>
<dbReference type="EMBL" id="MGHA01000056">
    <property type="protein sequence ID" value="OGM57610.1"/>
    <property type="molecule type" value="Genomic_DNA"/>
</dbReference>
<gene>
    <name evidence="1" type="ORF">A2955_01935</name>
</gene>
<accession>A0A1F8B108</accession>
<evidence type="ECO:0000313" key="2">
    <source>
        <dbReference type="Proteomes" id="UP000177501"/>
    </source>
</evidence>
<evidence type="ECO:0000313" key="1">
    <source>
        <dbReference type="EMBL" id="OGM57610.1"/>
    </source>
</evidence>
<dbReference type="STRING" id="1802514.A2955_01935"/>
<reference evidence="1 2" key="1">
    <citation type="journal article" date="2016" name="Nat. Commun.">
        <title>Thousands of microbial genomes shed light on interconnected biogeochemical processes in an aquifer system.</title>
        <authorList>
            <person name="Anantharaman K."/>
            <person name="Brown C.T."/>
            <person name="Hug L.A."/>
            <person name="Sharon I."/>
            <person name="Castelle C.J."/>
            <person name="Probst A.J."/>
            <person name="Thomas B.C."/>
            <person name="Singh A."/>
            <person name="Wilkins M.J."/>
            <person name="Karaoz U."/>
            <person name="Brodie E.L."/>
            <person name="Williams K.H."/>
            <person name="Hubbard S.S."/>
            <person name="Banfield J.F."/>
        </authorList>
    </citation>
    <scope>NUCLEOTIDE SEQUENCE [LARGE SCALE GENOMIC DNA]</scope>
</reference>
<comment type="caution">
    <text evidence="1">The sequence shown here is derived from an EMBL/GenBank/DDBJ whole genome shotgun (WGS) entry which is preliminary data.</text>
</comment>
<organism evidence="1 2">
    <name type="scientific">Candidatus Woesebacteria bacterium RIFCSPLOWO2_01_FULL_37_19</name>
    <dbReference type="NCBI Taxonomy" id="1802514"/>
    <lineage>
        <taxon>Bacteria</taxon>
        <taxon>Candidatus Woeseibacteriota</taxon>
    </lineage>
</organism>
<dbReference type="AlphaFoldDB" id="A0A1F8B108"/>